<reference evidence="10" key="2">
    <citation type="submission" date="2020-04" db="EMBL/GenBank/DDBJ databases">
        <authorList>
            <consortium name="NCBI Genome Project"/>
        </authorList>
    </citation>
    <scope>NUCLEOTIDE SEQUENCE</scope>
    <source>
        <strain evidence="10">CBS 781.70</strain>
    </source>
</reference>
<dbReference type="InterPro" id="IPR013057">
    <property type="entry name" value="AA_transpt_TM"/>
</dbReference>
<accession>A0A6G1GFM6</accession>
<protein>
    <recommendedName>
        <fullName evidence="7">Amino acid transporter transmembrane domain-containing protein</fullName>
    </recommendedName>
</protein>
<evidence type="ECO:0000256" key="5">
    <source>
        <dbReference type="ARBA" id="ARBA00023136"/>
    </source>
</evidence>
<comment type="similarity">
    <text evidence="2">Belongs to the amino acid/polyamine transporter 2 family.</text>
</comment>
<dbReference type="GeneID" id="54416411"/>
<dbReference type="GO" id="GO:0015179">
    <property type="term" value="F:L-amino acid transmembrane transporter activity"/>
    <property type="evidence" value="ECO:0007669"/>
    <property type="project" value="TreeGrafter"/>
</dbReference>
<feature type="transmembrane region" description="Helical" evidence="6">
    <location>
        <begin position="335"/>
        <end position="359"/>
    </location>
</feature>
<feature type="transmembrane region" description="Helical" evidence="6">
    <location>
        <begin position="107"/>
        <end position="134"/>
    </location>
</feature>
<proteinExistence type="inferred from homology"/>
<dbReference type="FunFam" id="1.20.1740.10:FF:000039">
    <property type="entry name" value="Neutral amino acid transporter (Eurofung)"/>
    <property type="match status" value="1"/>
</dbReference>
<evidence type="ECO:0000256" key="6">
    <source>
        <dbReference type="SAM" id="Phobius"/>
    </source>
</evidence>
<evidence type="ECO:0000256" key="3">
    <source>
        <dbReference type="ARBA" id="ARBA00022692"/>
    </source>
</evidence>
<comment type="subcellular location">
    <subcellularLocation>
        <location evidence="1">Membrane</location>
        <topology evidence="1">Multi-pass membrane protein</topology>
    </subcellularLocation>
</comment>
<gene>
    <name evidence="8 10" type="ORF">P152DRAFT_386610</name>
</gene>
<keyword evidence="4 6" id="KW-1133">Transmembrane helix</keyword>
<feature type="transmembrane region" description="Helical" evidence="6">
    <location>
        <begin position="295"/>
        <end position="314"/>
    </location>
</feature>
<reference evidence="10" key="3">
    <citation type="submission" date="2025-04" db="UniProtKB">
        <authorList>
            <consortium name="RefSeq"/>
        </authorList>
    </citation>
    <scope>IDENTIFICATION</scope>
    <source>
        <strain evidence="10">CBS 781.70</strain>
    </source>
</reference>
<dbReference type="EMBL" id="ML975149">
    <property type="protein sequence ID" value="KAF1816887.1"/>
    <property type="molecule type" value="Genomic_DNA"/>
</dbReference>
<dbReference type="RefSeq" id="XP_033538518.1">
    <property type="nucleotide sequence ID" value="XM_033675841.1"/>
</dbReference>
<feature type="transmembrane region" description="Helical" evidence="6">
    <location>
        <begin position="140"/>
        <end position="161"/>
    </location>
</feature>
<feature type="transmembrane region" description="Helical" evidence="6">
    <location>
        <begin position="64"/>
        <end position="86"/>
    </location>
</feature>
<dbReference type="Pfam" id="PF01490">
    <property type="entry name" value="Aa_trans"/>
    <property type="match status" value="1"/>
</dbReference>
<evidence type="ECO:0000256" key="2">
    <source>
        <dbReference type="ARBA" id="ARBA00008066"/>
    </source>
</evidence>
<feature type="transmembrane region" description="Helical" evidence="6">
    <location>
        <begin position="408"/>
        <end position="426"/>
    </location>
</feature>
<reference evidence="8 10" key="1">
    <citation type="submission" date="2020-01" db="EMBL/GenBank/DDBJ databases">
        <authorList>
            <consortium name="DOE Joint Genome Institute"/>
            <person name="Haridas S."/>
            <person name="Albert R."/>
            <person name="Binder M."/>
            <person name="Bloem J."/>
            <person name="Labutti K."/>
            <person name="Salamov A."/>
            <person name="Andreopoulos B."/>
            <person name="Baker S.E."/>
            <person name="Barry K."/>
            <person name="Bills G."/>
            <person name="Bluhm B.H."/>
            <person name="Cannon C."/>
            <person name="Castanera R."/>
            <person name="Culley D.E."/>
            <person name="Daum C."/>
            <person name="Ezra D."/>
            <person name="Gonzalez J.B."/>
            <person name="Henrissat B."/>
            <person name="Kuo A."/>
            <person name="Liang C."/>
            <person name="Lipzen A."/>
            <person name="Lutzoni F."/>
            <person name="Magnuson J."/>
            <person name="Mondo S."/>
            <person name="Nolan M."/>
            <person name="Ohm R."/>
            <person name="Pangilinan J."/>
            <person name="Park H.-J."/>
            <person name="Ramirez L."/>
            <person name="Alfaro M."/>
            <person name="Sun H."/>
            <person name="Tritt A."/>
            <person name="Yoshinaga Y."/>
            <person name="Zwiers L.-H."/>
            <person name="Turgeon B.G."/>
            <person name="Goodwin S.B."/>
            <person name="Spatafora J.W."/>
            <person name="Crous P.W."/>
            <person name="Grigoriev I.V."/>
        </authorList>
    </citation>
    <scope>NUCLEOTIDE SEQUENCE</scope>
    <source>
        <strain evidence="8 10">CBS 781.70</strain>
    </source>
</reference>
<keyword evidence="3 6" id="KW-0812">Transmembrane</keyword>
<name>A0A6G1GFM6_9PEZI</name>
<keyword evidence="5 6" id="KW-0472">Membrane</keyword>
<evidence type="ECO:0000313" key="8">
    <source>
        <dbReference type="EMBL" id="KAF1816887.1"/>
    </source>
</evidence>
<evidence type="ECO:0000256" key="1">
    <source>
        <dbReference type="ARBA" id="ARBA00004141"/>
    </source>
</evidence>
<dbReference type="PANTHER" id="PTHR22950:SF694">
    <property type="entry name" value="AMINO ACID PERMEASE, PUTATIVE-RELATED"/>
    <property type="match status" value="1"/>
</dbReference>
<dbReference type="OrthoDB" id="3162524at2759"/>
<keyword evidence="9" id="KW-1185">Reference proteome</keyword>
<sequence>MESREGVDKDEASTDNFEVFKKVEGVVDFRTVSWIHTAMIFIKLIFATGVLSIPAALYTLGAAPGAICILGFVSLNSYSGFLLGRFRNSHPGCHSVADMAQLIGGKVFREIIGAIFLLSFVISASTGVLGVSVALNALSNHAICTNYFSVVATIAIAAFASVRKFEKFAWLTWAGFISIFIAIFIVVVGVTTLDRPAAAPETGDFELGYYTVAHPTFAAGITAAATIFSTSAAAPAFLPVVSEMKRPKDFNKALAVCMSFIASSYLAFSLVVYRWCGKWVASPSLGSAGPVLKKVAFGVGLFGLLISASLYVHVAAKYMFVRFLRNTDHLQRGTFVHWGVWVACTLGLSIISFLIASGIPIFDYIVGLSGSLCLAPLTMGLPPLLWLYDHGDYRKGTIIHKMQFGMHILMATCALFLTVGGTYGVVQQIILAYQTGKISSAFSCADNSNSS</sequence>
<organism evidence="8">
    <name type="scientific">Eremomyces bilateralis CBS 781.70</name>
    <dbReference type="NCBI Taxonomy" id="1392243"/>
    <lineage>
        <taxon>Eukaryota</taxon>
        <taxon>Fungi</taxon>
        <taxon>Dikarya</taxon>
        <taxon>Ascomycota</taxon>
        <taxon>Pezizomycotina</taxon>
        <taxon>Dothideomycetes</taxon>
        <taxon>Dothideomycetes incertae sedis</taxon>
        <taxon>Eremomycetales</taxon>
        <taxon>Eremomycetaceae</taxon>
        <taxon>Eremomyces</taxon>
    </lineage>
</organism>
<dbReference type="GO" id="GO:0016020">
    <property type="term" value="C:membrane"/>
    <property type="evidence" value="ECO:0007669"/>
    <property type="project" value="UniProtKB-SubCell"/>
</dbReference>
<evidence type="ECO:0000259" key="7">
    <source>
        <dbReference type="Pfam" id="PF01490"/>
    </source>
</evidence>
<evidence type="ECO:0000313" key="10">
    <source>
        <dbReference type="RefSeq" id="XP_033538518.1"/>
    </source>
</evidence>
<feature type="transmembrane region" description="Helical" evidence="6">
    <location>
        <begin position="253"/>
        <end position="275"/>
    </location>
</feature>
<feature type="transmembrane region" description="Helical" evidence="6">
    <location>
        <begin position="365"/>
        <end position="388"/>
    </location>
</feature>
<dbReference type="PANTHER" id="PTHR22950">
    <property type="entry name" value="AMINO ACID TRANSPORTER"/>
    <property type="match status" value="1"/>
</dbReference>
<evidence type="ECO:0000313" key="9">
    <source>
        <dbReference type="Proteomes" id="UP000504638"/>
    </source>
</evidence>
<dbReference type="AlphaFoldDB" id="A0A6G1GFM6"/>
<feature type="transmembrane region" description="Helical" evidence="6">
    <location>
        <begin position="217"/>
        <end position="241"/>
    </location>
</feature>
<feature type="transmembrane region" description="Helical" evidence="6">
    <location>
        <begin position="40"/>
        <end position="58"/>
    </location>
</feature>
<dbReference type="Proteomes" id="UP000504638">
    <property type="component" value="Unplaced"/>
</dbReference>
<feature type="domain" description="Amino acid transporter transmembrane" evidence="7">
    <location>
        <begin position="31"/>
        <end position="426"/>
    </location>
</feature>
<feature type="transmembrane region" description="Helical" evidence="6">
    <location>
        <begin position="168"/>
        <end position="190"/>
    </location>
</feature>
<evidence type="ECO:0000256" key="4">
    <source>
        <dbReference type="ARBA" id="ARBA00022989"/>
    </source>
</evidence>